<dbReference type="Proteomes" id="UP000499080">
    <property type="component" value="Unassembled WGS sequence"/>
</dbReference>
<evidence type="ECO:0000313" key="1">
    <source>
        <dbReference type="EMBL" id="GBO36862.1"/>
    </source>
</evidence>
<dbReference type="AlphaFoldDB" id="A0A4Y2WKH2"/>
<dbReference type="EMBL" id="BGPR01061139">
    <property type="protein sequence ID" value="GBO36862.1"/>
    <property type="molecule type" value="Genomic_DNA"/>
</dbReference>
<protein>
    <submittedName>
        <fullName evidence="1">Uncharacterized protein</fullName>
    </submittedName>
</protein>
<dbReference type="OrthoDB" id="6449842at2759"/>
<name>A0A4Y2WKH2_ARAVE</name>
<gene>
    <name evidence="1" type="ORF">AVEN_251078_1</name>
</gene>
<keyword evidence="2" id="KW-1185">Reference proteome</keyword>
<evidence type="ECO:0000313" key="2">
    <source>
        <dbReference type="Proteomes" id="UP000499080"/>
    </source>
</evidence>
<organism evidence="1 2">
    <name type="scientific">Araneus ventricosus</name>
    <name type="common">Orbweaver spider</name>
    <name type="synonym">Epeira ventricosa</name>
    <dbReference type="NCBI Taxonomy" id="182803"/>
    <lineage>
        <taxon>Eukaryota</taxon>
        <taxon>Metazoa</taxon>
        <taxon>Ecdysozoa</taxon>
        <taxon>Arthropoda</taxon>
        <taxon>Chelicerata</taxon>
        <taxon>Arachnida</taxon>
        <taxon>Araneae</taxon>
        <taxon>Araneomorphae</taxon>
        <taxon>Entelegynae</taxon>
        <taxon>Araneoidea</taxon>
        <taxon>Araneidae</taxon>
        <taxon>Araneus</taxon>
    </lineage>
</organism>
<sequence>MGKDSLFDRVFGENRSDGDRLIDDDEFSLASFVYDVAYDEIYTGGEKPGYEPDDCDFDTVSVISFEEKIEAAMVKFDRVVEVFKKSHQSKESFLKSFGHWAQLCKNSIQSLRVFASEMQTDKFNSDIARVVGGVVGAIGGELFMFPRKSNLT</sequence>
<reference evidence="1 2" key="1">
    <citation type="journal article" date="2019" name="Sci. Rep.">
        <title>Orb-weaving spider Araneus ventricosus genome elucidates the spidroin gene catalogue.</title>
        <authorList>
            <person name="Kono N."/>
            <person name="Nakamura H."/>
            <person name="Ohtoshi R."/>
            <person name="Moran D.A.P."/>
            <person name="Shinohara A."/>
            <person name="Yoshida Y."/>
            <person name="Fujiwara M."/>
            <person name="Mori M."/>
            <person name="Tomita M."/>
            <person name="Arakawa K."/>
        </authorList>
    </citation>
    <scope>NUCLEOTIDE SEQUENCE [LARGE SCALE GENOMIC DNA]</scope>
</reference>
<accession>A0A4Y2WKH2</accession>
<proteinExistence type="predicted"/>
<comment type="caution">
    <text evidence="1">The sequence shown here is derived from an EMBL/GenBank/DDBJ whole genome shotgun (WGS) entry which is preliminary data.</text>
</comment>